<reference evidence="5" key="1">
    <citation type="submission" date="2025-08" db="UniProtKB">
        <authorList>
            <consortium name="RefSeq"/>
        </authorList>
    </citation>
    <scope>IDENTIFICATION</scope>
</reference>
<dbReference type="Proteomes" id="UP001652628">
    <property type="component" value="Chromosome 3"/>
</dbReference>
<dbReference type="GO" id="GO:0005507">
    <property type="term" value="F:copper ion binding"/>
    <property type="evidence" value="ECO:0007669"/>
    <property type="project" value="TreeGrafter"/>
</dbReference>
<accession>A0AB39ZBF1</accession>
<organism evidence="4 5">
    <name type="scientific">Drosophila suzukii</name>
    <name type="common">Spotted-wing drosophila fruit fly</name>
    <dbReference type="NCBI Taxonomy" id="28584"/>
    <lineage>
        <taxon>Eukaryota</taxon>
        <taxon>Metazoa</taxon>
        <taxon>Ecdysozoa</taxon>
        <taxon>Arthropoda</taxon>
        <taxon>Hexapoda</taxon>
        <taxon>Insecta</taxon>
        <taxon>Pterygota</taxon>
        <taxon>Neoptera</taxon>
        <taxon>Endopterygota</taxon>
        <taxon>Diptera</taxon>
        <taxon>Brachycera</taxon>
        <taxon>Muscomorpha</taxon>
        <taxon>Ephydroidea</taxon>
        <taxon>Drosophilidae</taxon>
        <taxon>Drosophila</taxon>
        <taxon>Sophophora</taxon>
    </lineage>
</organism>
<keyword evidence="4" id="KW-1185">Reference proteome</keyword>
<keyword evidence="3" id="KW-0732">Signal</keyword>
<sequence>MFVLGLAIGGLWCWHGCEQLIVIGLRPPPAELHLKFVYYCLPGLLSLTSEMASHDIKLEVCVDSIRSAFAAEAGGAARIELCSALGEGGLTPSVGTLKTLKETLTLPIYCMLRPRRGTDFVYSDEEMCAVLTDMELLRENGADGFVFGSLNPDRSINVDQCRHVMLESGGLPVTFHRAFDLTDQKSMDENVELLRELGFKRLLSSGFRPSAANGLDCLAQLIAKHHRDFIVMPGAGIKVSNLEEILTVSRCQEFHASAQDTAGEDYVAPTTTRMECDVTMGKQDVDPYFGTNANVVRKMVTIANAMSCR</sequence>
<feature type="chain" id="PRO_5045664475" description="Copper homeostasis protein cutC homolog" evidence="3">
    <location>
        <begin position="20"/>
        <end position="309"/>
    </location>
</feature>
<dbReference type="HAMAP" id="MF_00795">
    <property type="entry name" value="CutC"/>
    <property type="match status" value="1"/>
</dbReference>
<dbReference type="InterPro" id="IPR005627">
    <property type="entry name" value="CutC-like"/>
</dbReference>
<dbReference type="PANTHER" id="PTHR12598">
    <property type="entry name" value="COPPER HOMEOSTASIS PROTEIN CUTC"/>
    <property type="match status" value="1"/>
</dbReference>
<dbReference type="PANTHER" id="PTHR12598:SF0">
    <property type="entry name" value="COPPER HOMEOSTASIS PROTEIN CUTC HOMOLOG"/>
    <property type="match status" value="1"/>
</dbReference>
<evidence type="ECO:0000256" key="2">
    <source>
        <dbReference type="ARBA" id="ARBA00019014"/>
    </source>
</evidence>
<evidence type="ECO:0000256" key="3">
    <source>
        <dbReference type="SAM" id="SignalP"/>
    </source>
</evidence>
<dbReference type="Pfam" id="PF03932">
    <property type="entry name" value="CutC"/>
    <property type="match status" value="1"/>
</dbReference>
<protein>
    <recommendedName>
        <fullName evidence="2">Copper homeostasis protein cutC homolog</fullName>
    </recommendedName>
</protein>
<comment type="similarity">
    <text evidence="1">Belongs to the CutC family.</text>
</comment>
<evidence type="ECO:0000313" key="4">
    <source>
        <dbReference type="Proteomes" id="UP001652628"/>
    </source>
</evidence>
<dbReference type="RefSeq" id="XP_016932250.4">
    <property type="nucleotide sequence ID" value="XM_017076761.4"/>
</dbReference>
<feature type="signal peptide" evidence="3">
    <location>
        <begin position="1"/>
        <end position="19"/>
    </location>
</feature>
<evidence type="ECO:0000313" key="5">
    <source>
        <dbReference type="RefSeq" id="XP_016932250.4"/>
    </source>
</evidence>
<dbReference type="GeneID" id="108011593"/>
<evidence type="ECO:0000256" key="1">
    <source>
        <dbReference type="ARBA" id="ARBA00007768"/>
    </source>
</evidence>
<dbReference type="SUPFAM" id="SSF110395">
    <property type="entry name" value="CutC-like"/>
    <property type="match status" value="1"/>
</dbReference>
<gene>
    <name evidence="5" type="primary">LOC108011593</name>
</gene>
<name>A0AB39ZBF1_DROSZ</name>
<dbReference type="Gene3D" id="3.20.20.380">
    <property type="entry name" value="Copper homeostasis (CutC) domain"/>
    <property type="match status" value="1"/>
</dbReference>
<dbReference type="AlphaFoldDB" id="A0AB39ZBF1"/>
<dbReference type="InterPro" id="IPR036822">
    <property type="entry name" value="CutC-like_dom_sf"/>
</dbReference>
<proteinExistence type="inferred from homology"/>